<organism evidence="2 3">
    <name type="scientific">Brachionus plicatilis</name>
    <name type="common">Marine rotifer</name>
    <name type="synonym">Brachionus muelleri</name>
    <dbReference type="NCBI Taxonomy" id="10195"/>
    <lineage>
        <taxon>Eukaryota</taxon>
        <taxon>Metazoa</taxon>
        <taxon>Spiralia</taxon>
        <taxon>Gnathifera</taxon>
        <taxon>Rotifera</taxon>
        <taxon>Eurotatoria</taxon>
        <taxon>Monogononta</taxon>
        <taxon>Pseudotrocha</taxon>
        <taxon>Ploima</taxon>
        <taxon>Brachionidae</taxon>
        <taxon>Brachionus</taxon>
    </lineage>
</organism>
<dbReference type="AlphaFoldDB" id="A0A3M7SPF3"/>
<protein>
    <submittedName>
        <fullName evidence="2">Uncharacterized protein</fullName>
    </submittedName>
</protein>
<keyword evidence="1" id="KW-0175">Coiled coil</keyword>
<evidence type="ECO:0000313" key="2">
    <source>
        <dbReference type="EMBL" id="RNA37731.1"/>
    </source>
</evidence>
<gene>
    <name evidence="2" type="ORF">BpHYR1_045693</name>
</gene>
<dbReference type="EMBL" id="REGN01000986">
    <property type="protein sequence ID" value="RNA37731.1"/>
    <property type="molecule type" value="Genomic_DNA"/>
</dbReference>
<proteinExistence type="predicted"/>
<evidence type="ECO:0000256" key="1">
    <source>
        <dbReference type="SAM" id="Coils"/>
    </source>
</evidence>
<feature type="coiled-coil region" evidence="1">
    <location>
        <begin position="27"/>
        <end position="61"/>
    </location>
</feature>
<reference evidence="2 3" key="1">
    <citation type="journal article" date="2018" name="Sci. Rep.">
        <title>Genomic signatures of local adaptation to the degree of environmental predictability in rotifers.</title>
        <authorList>
            <person name="Franch-Gras L."/>
            <person name="Hahn C."/>
            <person name="Garcia-Roger E.M."/>
            <person name="Carmona M.J."/>
            <person name="Serra M."/>
            <person name="Gomez A."/>
        </authorList>
    </citation>
    <scope>NUCLEOTIDE SEQUENCE [LARGE SCALE GENOMIC DNA]</scope>
    <source>
        <strain evidence="2">HYR1</strain>
    </source>
</reference>
<comment type="caution">
    <text evidence="2">The sequence shown here is derived from an EMBL/GenBank/DDBJ whole genome shotgun (WGS) entry which is preliminary data.</text>
</comment>
<dbReference type="Proteomes" id="UP000276133">
    <property type="component" value="Unassembled WGS sequence"/>
</dbReference>
<keyword evidence="3" id="KW-1185">Reference proteome</keyword>
<sequence length="122" mass="14252">MVKYSDVLKAYYNQQKNILNVINNNDKNSFEETLKSNDEQIKKLESENSELNTNLANFAKVNDSIEIKYKKLNFSHNHLKSENMTLVSKISACVQKAEKIMNRMEFCFKNLIKIVMITIKII</sequence>
<evidence type="ECO:0000313" key="3">
    <source>
        <dbReference type="Proteomes" id="UP000276133"/>
    </source>
</evidence>
<accession>A0A3M7SPF3</accession>
<name>A0A3M7SPF3_BRAPC</name>